<dbReference type="EMBL" id="LGCM01000065">
    <property type="protein sequence ID" value="KPL75613.1"/>
    <property type="molecule type" value="Genomic_DNA"/>
</dbReference>
<protein>
    <submittedName>
        <fullName evidence="1">Uncharacterized protein</fullName>
    </submittedName>
</protein>
<keyword evidence="2" id="KW-1185">Reference proteome</keyword>
<evidence type="ECO:0000313" key="2">
    <source>
        <dbReference type="Proteomes" id="UP000050501"/>
    </source>
</evidence>
<evidence type="ECO:0000313" key="1">
    <source>
        <dbReference type="EMBL" id="KPL75613.1"/>
    </source>
</evidence>
<gene>
    <name evidence="1" type="ORF">ADN01_17330</name>
</gene>
<comment type="caution">
    <text evidence="1">The sequence shown here is derived from an EMBL/GenBank/DDBJ whole genome shotgun (WGS) entry which is preliminary data.</text>
</comment>
<name>A0A0P6XSF9_9CHLR</name>
<dbReference type="AlphaFoldDB" id="A0A0P6XSF9"/>
<reference evidence="1 2" key="1">
    <citation type="submission" date="2015-07" db="EMBL/GenBank/DDBJ databases">
        <title>Genome sequence of Levilinea saccharolytica DSM 16555.</title>
        <authorList>
            <person name="Hemp J."/>
            <person name="Ward L.M."/>
            <person name="Pace L.A."/>
            <person name="Fischer W.W."/>
        </authorList>
    </citation>
    <scope>NUCLEOTIDE SEQUENCE [LARGE SCALE GENOMIC DNA]</scope>
    <source>
        <strain evidence="1 2">KIBI-1</strain>
    </source>
</reference>
<sequence length="85" mass="9583">MSPFIPAAERITKARALIQKARKLPAPEDLGWGNFEYVAKVKDLLRKAHELIQFIPLTSGMPEETKAQAAQVEEEIAQAKRDLLR</sequence>
<accession>A0A0P6XSF9</accession>
<dbReference type="STRING" id="229921.ADN01_17330"/>
<proteinExistence type="predicted"/>
<dbReference type="RefSeq" id="WP_062417035.1">
    <property type="nucleotide sequence ID" value="NZ_DF967974.1"/>
</dbReference>
<dbReference type="Proteomes" id="UP000050501">
    <property type="component" value="Unassembled WGS sequence"/>
</dbReference>
<organism evidence="1 2">
    <name type="scientific">Levilinea saccharolytica</name>
    <dbReference type="NCBI Taxonomy" id="229921"/>
    <lineage>
        <taxon>Bacteria</taxon>
        <taxon>Bacillati</taxon>
        <taxon>Chloroflexota</taxon>
        <taxon>Anaerolineae</taxon>
        <taxon>Anaerolineales</taxon>
        <taxon>Anaerolineaceae</taxon>
        <taxon>Levilinea</taxon>
    </lineage>
</organism>